<dbReference type="EMBL" id="JBBPBN010000004">
    <property type="protein sequence ID" value="KAK9042174.1"/>
    <property type="molecule type" value="Genomic_DNA"/>
</dbReference>
<dbReference type="Proteomes" id="UP001396334">
    <property type="component" value="Unassembled WGS sequence"/>
</dbReference>
<sequence length="221" mass="24185">MSTDSLLNQFDNLIFTTEEQDVYASPNFVMVLTDDPRLSMKQEIHAPPKVRIRLHAEGGSSNPQSDFYTIGDDIVFGGASDPIGKPSAHATFVDVAPLYAIPDQLWFHLCLSLQKLLHAWMKGRVHVAESVLLGNEHDVFSLGVSNVAAATMKGSSGFDAIEEWLIENDDPDAPVQDEPPVKIHVKRSSSGLDLSKVKRARFTITSSLPKVLRVSKAGMSS</sequence>
<proteinExistence type="predicted"/>
<keyword evidence="2" id="KW-1185">Reference proteome</keyword>
<evidence type="ECO:0000313" key="2">
    <source>
        <dbReference type="Proteomes" id="UP001396334"/>
    </source>
</evidence>
<gene>
    <name evidence="1" type="ORF">V6N11_017253</name>
</gene>
<accession>A0ABR2TXZ9</accession>
<protein>
    <submittedName>
        <fullName evidence="1">Uncharacterized protein</fullName>
    </submittedName>
</protein>
<comment type="caution">
    <text evidence="1">The sequence shown here is derived from an EMBL/GenBank/DDBJ whole genome shotgun (WGS) entry which is preliminary data.</text>
</comment>
<reference evidence="1 2" key="1">
    <citation type="journal article" date="2024" name="G3 (Bethesda)">
        <title>Genome assembly of Hibiscus sabdariffa L. provides insights into metabolisms of medicinal natural products.</title>
        <authorList>
            <person name="Kim T."/>
        </authorList>
    </citation>
    <scope>NUCLEOTIDE SEQUENCE [LARGE SCALE GENOMIC DNA]</scope>
    <source>
        <strain evidence="1">TK-2024</strain>
        <tissue evidence="1">Old leaves</tissue>
    </source>
</reference>
<name>A0ABR2TXZ9_9ROSI</name>
<evidence type="ECO:0000313" key="1">
    <source>
        <dbReference type="EMBL" id="KAK9042174.1"/>
    </source>
</evidence>
<organism evidence="1 2">
    <name type="scientific">Hibiscus sabdariffa</name>
    <name type="common">roselle</name>
    <dbReference type="NCBI Taxonomy" id="183260"/>
    <lineage>
        <taxon>Eukaryota</taxon>
        <taxon>Viridiplantae</taxon>
        <taxon>Streptophyta</taxon>
        <taxon>Embryophyta</taxon>
        <taxon>Tracheophyta</taxon>
        <taxon>Spermatophyta</taxon>
        <taxon>Magnoliopsida</taxon>
        <taxon>eudicotyledons</taxon>
        <taxon>Gunneridae</taxon>
        <taxon>Pentapetalae</taxon>
        <taxon>rosids</taxon>
        <taxon>malvids</taxon>
        <taxon>Malvales</taxon>
        <taxon>Malvaceae</taxon>
        <taxon>Malvoideae</taxon>
        <taxon>Hibiscus</taxon>
    </lineage>
</organism>